<name>A0A0L8M4M2_STRVG</name>
<feature type="compositionally biased region" description="Low complexity" evidence="1">
    <location>
        <begin position="127"/>
        <end position="141"/>
    </location>
</feature>
<evidence type="ECO:0000313" key="2">
    <source>
        <dbReference type="EMBL" id="KOG45279.1"/>
    </source>
</evidence>
<gene>
    <name evidence="2" type="ORF">ADK75_31995</name>
</gene>
<dbReference type="Proteomes" id="UP000037084">
    <property type="component" value="Unassembled WGS sequence"/>
</dbReference>
<feature type="region of interest" description="Disordered" evidence="1">
    <location>
        <begin position="195"/>
        <end position="219"/>
    </location>
</feature>
<dbReference type="AlphaFoldDB" id="A0A0L8M4M2"/>
<evidence type="ECO:0000313" key="3">
    <source>
        <dbReference type="Proteomes" id="UP000037084"/>
    </source>
</evidence>
<sequence length="356" mass="37168">MSPSPASGRQLDELAAFALAHAGDAPGKGEGAGADAVFLFADDIEDRYLYTFADLAGAREHLADPTHGYLRCAVAWRPGPDVLSVRAQEIGSSTSFVLTRRCAPDGPAEDVVRAEGAPALLPPPGPTAGTSAEPGDPAEPADLADLTALTALEDGLERAVDSGEGLVEAEDRLRRWVGRADEGDWAATERWLRSRFPTGNEPDASDGALPDGATAGARPPGRYAIDFHGADAPTGPVAALATWDRISRQAREILGPTAAPVDGTAVGHPGSGVRLALDRASGRYELSAPLPDAGAAPAMQVLEQLYRLALTVQLETGRRAVDPQVGRYVDQLGGATWARRIGLAARAVRSFRPGRP</sequence>
<feature type="region of interest" description="Disordered" evidence="1">
    <location>
        <begin position="116"/>
        <end position="141"/>
    </location>
</feature>
<organism evidence="2 3">
    <name type="scientific">Streptomyces virginiae</name>
    <name type="common">Streptomyces cinnamonensis</name>
    <dbReference type="NCBI Taxonomy" id="1961"/>
    <lineage>
        <taxon>Bacteria</taxon>
        <taxon>Bacillati</taxon>
        <taxon>Actinomycetota</taxon>
        <taxon>Actinomycetes</taxon>
        <taxon>Kitasatosporales</taxon>
        <taxon>Streptomycetaceae</taxon>
        <taxon>Streptomyces</taxon>
    </lineage>
</organism>
<protein>
    <submittedName>
        <fullName evidence="2">Uncharacterized protein</fullName>
    </submittedName>
</protein>
<evidence type="ECO:0000256" key="1">
    <source>
        <dbReference type="SAM" id="MobiDB-lite"/>
    </source>
</evidence>
<dbReference type="EMBL" id="LGUV01000368">
    <property type="protein sequence ID" value="KOG45279.1"/>
    <property type="molecule type" value="Genomic_DNA"/>
</dbReference>
<reference evidence="3" key="1">
    <citation type="submission" date="2015-07" db="EMBL/GenBank/DDBJ databases">
        <authorList>
            <consortium name="Consortium for Microbial Forensics and Genomics (microFORGE)"/>
            <person name="Knight B.M."/>
            <person name="Roberts D.P."/>
            <person name="Lin D."/>
            <person name="Hari K."/>
            <person name="Fletcher J."/>
            <person name="Melcher U."/>
            <person name="Blagden T."/>
            <person name="Winegar R.A."/>
        </authorList>
    </citation>
    <scope>NUCLEOTIDE SEQUENCE [LARGE SCALE GENOMIC DNA]</scope>
    <source>
        <strain evidence="3">NRRL B-1447</strain>
    </source>
</reference>
<comment type="caution">
    <text evidence="2">The sequence shown here is derived from an EMBL/GenBank/DDBJ whole genome shotgun (WGS) entry which is preliminary data.</text>
</comment>
<dbReference type="OrthoDB" id="6899210at2"/>
<dbReference type="PATRIC" id="fig|1961.12.peg.7078"/>
<proteinExistence type="predicted"/>
<dbReference type="RefSeq" id="WP_053176586.1">
    <property type="nucleotide sequence ID" value="NZ_LGUV01000368.1"/>
</dbReference>
<accession>A0A0L8M4M2</accession>